<proteinExistence type="predicted"/>
<reference evidence="2 3" key="1">
    <citation type="submission" date="2021-06" db="EMBL/GenBank/DDBJ databases">
        <title>Caerostris extrusa draft genome.</title>
        <authorList>
            <person name="Kono N."/>
            <person name="Arakawa K."/>
        </authorList>
    </citation>
    <scope>NUCLEOTIDE SEQUENCE [LARGE SCALE GENOMIC DNA]</scope>
</reference>
<protein>
    <submittedName>
        <fullName evidence="2">Uncharacterized protein</fullName>
    </submittedName>
</protein>
<dbReference type="Proteomes" id="UP001054945">
    <property type="component" value="Unassembled WGS sequence"/>
</dbReference>
<sequence>MTSPELMDTTCAEGAGPFQDHLMKATNGGNQISAEEQARINCGGLRHLTEQLEKHKKIFLQVKETCQAIVKTLQKDQECNAM</sequence>
<dbReference type="EMBL" id="BPLR01018797">
    <property type="protein sequence ID" value="GIZ02314.1"/>
    <property type="molecule type" value="Genomic_DNA"/>
</dbReference>
<evidence type="ECO:0000313" key="2">
    <source>
        <dbReference type="EMBL" id="GIZ02314.1"/>
    </source>
</evidence>
<feature type="region of interest" description="Disordered" evidence="1">
    <location>
        <begin position="1"/>
        <end position="25"/>
    </location>
</feature>
<comment type="caution">
    <text evidence="2">The sequence shown here is derived from an EMBL/GenBank/DDBJ whole genome shotgun (WGS) entry which is preliminary data.</text>
</comment>
<keyword evidence="3" id="KW-1185">Reference proteome</keyword>
<gene>
    <name evidence="2" type="ORF">CEXT_428081</name>
</gene>
<accession>A0AAV4Y611</accession>
<name>A0AAV4Y611_CAEEX</name>
<evidence type="ECO:0000256" key="1">
    <source>
        <dbReference type="SAM" id="MobiDB-lite"/>
    </source>
</evidence>
<evidence type="ECO:0000313" key="3">
    <source>
        <dbReference type="Proteomes" id="UP001054945"/>
    </source>
</evidence>
<dbReference type="AlphaFoldDB" id="A0AAV4Y611"/>
<organism evidence="2 3">
    <name type="scientific">Caerostris extrusa</name>
    <name type="common">Bark spider</name>
    <name type="synonym">Caerostris bankana</name>
    <dbReference type="NCBI Taxonomy" id="172846"/>
    <lineage>
        <taxon>Eukaryota</taxon>
        <taxon>Metazoa</taxon>
        <taxon>Ecdysozoa</taxon>
        <taxon>Arthropoda</taxon>
        <taxon>Chelicerata</taxon>
        <taxon>Arachnida</taxon>
        <taxon>Araneae</taxon>
        <taxon>Araneomorphae</taxon>
        <taxon>Entelegynae</taxon>
        <taxon>Araneoidea</taxon>
        <taxon>Araneidae</taxon>
        <taxon>Caerostris</taxon>
    </lineage>
</organism>